<sequence length="161" mass="17554">MNKPLDAEQSIALSTSIKSKAKAPFDNAYRAALATKGAIYVQGFVALAGQPHKPIEHSWLELENCIVDPSLPHFNRPATALHYFPAQRLTVKQLKAAIEEAKEDYPDDDPLPIYGKAPYEYYGDLMLGGKEYLAAHNAAIAQCQSLNQPKSTSNGHTSAEG</sequence>
<dbReference type="RefSeq" id="WP_190450523.1">
    <property type="nucleotide sequence ID" value="NZ_JAMPLM010000002.1"/>
</dbReference>
<keyword evidence="2" id="KW-1185">Reference proteome</keyword>
<accession>A0ABV0KEY4</accession>
<name>A0ABV0KEY4_9CYAN</name>
<evidence type="ECO:0000313" key="1">
    <source>
        <dbReference type="EMBL" id="MEP1057583.1"/>
    </source>
</evidence>
<dbReference type="EMBL" id="JAMPLM010000002">
    <property type="protein sequence ID" value="MEP1057583.1"/>
    <property type="molecule type" value="Genomic_DNA"/>
</dbReference>
<dbReference type="Proteomes" id="UP001476950">
    <property type="component" value="Unassembled WGS sequence"/>
</dbReference>
<proteinExistence type="predicted"/>
<evidence type="ECO:0000313" key="2">
    <source>
        <dbReference type="Proteomes" id="UP001476950"/>
    </source>
</evidence>
<gene>
    <name evidence="1" type="ORF">NDI38_03975</name>
</gene>
<comment type="caution">
    <text evidence="1">The sequence shown here is derived from an EMBL/GenBank/DDBJ whole genome shotgun (WGS) entry which is preliminary data.</text>
</comment>
<reference evidence="1 2" key="1">
    <citation type="submission" date="2022-04" db="EMBL/GenBank/DDBJ databases">
        <title>Positive selection, recombination, and allopatry shape intraspecific diversity of widespread and dominant cyanobacteria.</title>
        <authorList>
            <person name="Wei J."/>
            <person name="Shu W."/>
            <person name="Hu C."/>
        </authorList>
    </citation>
    <scope>NUCLEOTIDE SEQUENCE [LARGE SCALE GENOMIC DNA]</scope>
    <source>
        <strain evidence="1 2">AS-A4</strain>
    </source>
</reference>
<protein>
    <submittedName>
        <fullName evidence="1">Uncharacterized protein</fullName>
    </submittedName>
</protein>
<organism evidence="1 2">
    <name type="scientific">Stenomitos frigidus AS-A4</name>
    <dbReference type="NCBI Taxonomy" id="2933935"/>
    <lineage>
        <taxon>Bacteria</taxon>
        <taxon>Bacillati</taxon>
        <taxon>Cyanobacteriota</taxon>
        <taxon>Cyanophyceae</taxon>
        <taxon>Leptolyngbyales</taxon>
        <taxon>Leptolyngbyaceae</taxon>
        <taxon>Stenomitos</taxon>
    </lineage>
</organism>